<protein>
    <submittedName>
        <fullName evidence="1">Per os infectivity factor 2</fullName>
    </submittedName>
</protein>
<dbReference type="InterPro" id="IPR006725">
    <property type="entry name" value="PIF2"/>
</dbReference>
<dbReference type="GeneID" id="26373927"/>
<reference evidence="1 2" key="1">
    <citation type="journal article" date="2015" name="J. Virol.">
        <title>A betabaculovirus-encoded gp64 homolog is a functional envelope fusion protein.</title>
        <authorList>
            <person name="Ardisson-Araujo D.M."/>
            <person name="Melo F.L."/>
            <person name="Clem R.J."/>
            <person name="Wolff J.L."/>
            <person name="Ribeiro B.M."/>
        </authorList>
    </citation>
    <scope>NUCLEOTIDE SEQUENCE [LARGE SCALE GENOMIC DNA]</scope>
    <source>
        <strain evidence="1 2">Parana-2009</strain>
    </source>
</reference>
<proteinExistence type="predicted"/>
<evidence type="ECO:0000313" key="2">
    <source>
        <dbReference type="Proteomes" id="UP000203433"/>
    </source>
</evidence>
<dbReference type="Proteomes" id="UP000203433">
    <property type="component" value="Segment"/>
</dbReference>
<accession>A0A0R7EYR5</accession>
<dbReference type="RefSeq" id="YP_009182240.1">
    <property type="nucleotide sequence ID" value="NC_028491.1"/>
</dbReference>
<evidence type="ECO:0000313" key="1">
    <source>
        <dbReference type="EMBL" id="AKN80720.1"/>
    </source>
</evidence>
<dbReference type="Pfam" id="PF04631">
    <property type="entry name" value="PIF2"/>
    <property type="match status" value="1"/>
</dbReference>
<sequence length="373" mass="43098">MFVIVIILFVLFIFLLYSPLQRTYEQIYKEKVLRNKLLNDEAFREGMRQRRYAPLHTLPTVRWYNNFDTLEGSSSCFSIPTLVTNTDSGTFDCVSVCNDERAVYFFVGPNDKFVVNGALLASGGYCTLNSVPKNCNTETSLILYSVNQWTCIAEDPRFFAGTSNLIQIAGRQHNNHTLAEDIEKNVLWDNMLNRVVNPNVNTFRNSWDDMMPDGRRRFEVRCGALDTQHNEMFLNPFNPIECLPNVCTVVNWAHRDVKPDFRRGVCECGDINVTRVQHINQNDPTSQCASNVNRLNENERSYTFRVECLSLDTPIELFSEDKFLCPPGIFNQNTDFSFRFVLNGVIPLSGNGIHEPTTRLWRDTRNRVIWNQR</sequence>
<gene>
    <name evidence="1" type="primary">pif-2</name>
</gene>
<dbReference type="KEGG" id="vg:26373927"/>
<dbReference type="EMBL" id="KP296186">
    <property type="protein sequence ID" value="AKN80720.1"/>
    <property type="molecule type" value="Genomic_DNA"/>
</dbReference>
<organism evidence="1 2">
    <name type="scientific">Diatraea saccharalis granulovirus</name>
    <dbReference type="NCBI Taxonomy" id="1675862"/>
    <lineage>
        <taxon>Viruses</taxon>
        <taxon>Viruses incertae sedis</taxon>
        <taxon>Naldaviricetes</taxon>
        <taxon>Lefavirales</taxon>
        <taxon>Baculoviridae</taxon>
        <taxon>Betabaculovirus</taxon>
        <taxon>Betabaculovirus disaccharalis</taxon>
    </lineage>
</organism>
<name>A0A0R7EYR5_9BBAC</name>
<dbReference type="OrthoDB" id="7191at10239"/>
<keyword evidence="2" id="KW-1185">Reference proteome</keyword>